<keyword evidence="3" id="KW-1185">Reference proteome</keyword>
<proteinExistence type="predicted"/>
<gene>
    <name evidence="2" type="ORF">QT969_04500</name>
</gene>
<evidence type="ECO:0000313" key="3">
    <source>
        <dbReference type="Proteomes" id="UP001233164"/>
    </source>
</evidence>
<accession>A0ABT7RIR2</accession>
<dbReference type="EMBL" id="JAUBOF010000008">
    <property type="protein sequence ID" value="MDM7487534.1"/>
    <property type="molecule type" value="Genomic_DNA"/>
</dbReference>
<feature type="region of interest" description="Disordered" evidence="1">
    <location>
        <begin position="1"/>
        <end position="77"/>
    </location>
</feature>
<evidence type="ECO:0000313" key="2">
    <source>
        <dbReference type="EMBL" id="MDM7487534.1"/>
    </source>
</evidence>
<evidence type="ECO:0000256" key="1">
    <source>
        <dbReference type="SAM" id="MobiDB-lite"/>
    </source>
</evidence>
<feature type="compositionally biased region" description="Polar residues" evidence="1">
    <location>
        <begin position="67"/>
        <end position="77"/>
    </location>
</feature>
<organism evidence="2 3">
    <name type="scientific">Rhodococcus indonesiensis</name>
    <dbReference type="NCBI Taxonomy" id="3055869"/>
    <lineage>
        <taxon>Bacteria</taxon>
        <taxon>Bacillati</taxon>
        <taxon>Actinomycetota</taxon>
        <taxon>Actinomycetes</taxon>
        <taxon>Mycobacteriales</taxon>
        <taxon>Nocardiaceae</taxon>
        <taxon>Rhodococcus</taxon>
    </lineage>
</organism>
<reference evidence="2 3" key="1">
    <citation type="submission" date="2023-06" db="EMBL/GenBank/DDBJ databases">
        <title>Rhodococcus indonesiensis sp. nov a new member of the Rhodococcus ruber lineage isolated from a sediment of neutral hot spring.</title>
        <authorList>
            <person name="Kusuma A.B."/>
            <person name="Fenylestari G."/>
            <person name="Ammar F."/>
            <person name="Nouioui I."/>
            <person name="Goodfellow M."/>
        </authorList>
    </citation>
    <scope>NUCLEOTIDE SEQUENCE [LARGE SCALE GENOMIC DNA]</scope>
    <source>
        <strain evidence="2 3">CSLK01-03</strain>
    </source>
</reference>
<comment type="caution">
    <text evidence="2">The sequence shown here is derived from an EMBL/GenBank/DDBJ whole genome shotgun (WGS) entry which is preliminary data.</text>
</comment>
<sequence>MTAAGPTPGGCDADDPDSIGVPCRRGAGTRFRDRPDGSFADETTPFVAEPGTFVPESDATAGLARATMSSPSGTMGP</sequence>
<name>A0ABT7RIR2_9NOCA</name>
<protein>
    <submittedName>
        <fullName evidence="2">Uncharacterized protein</fullName>
    </submittedName>
</protein>
<dbReference type="Proteomes" id="UP001233164">
    <property type="component" value="Unassembled WGS sequence"/>
</dbReference>
<dbReference type="RefSeq" id="WP_289377798.1">
    <property type="nucleotide sequence ID" value="NZ_JAUBOF010000008.1"/>
</dbReference>